<dbReference type="InterPro" id="IPR002110">
    <property type="entry name" value="Ankyrin_rpt"/>
</dbReference>
<dbReference type="SUPFAM" id="SSF48403">
    <property type="entry name" value="Ankyrin repeat"/>
    <property type="match status" value="1"/>
</dbReference>
<gene>
    <name evidence="9" type="ORF">NCGR_LOCUS56520</name>
</gene>
<evidence type="ECO:0000313" key="10">
    <source>
        <dbReference type="Proteomes" id="UP000604825"/>
    </source>
</evidence>
<evidence type="ECO:0000256" key="3">
    <source>
        <dbReference type="ARBA" id="ARBA00022737"/>
    </source>
</evidence>
<dbReference type="EMBL" id="CAJGYO010000016">
    <property type="protein sequence ID" value="CAD6273254.1"/>
    <property type="molecule type" value="Genomic_DNA"/>
</dbReference>
<feature type="repeat" description="ANK" evidence="7">
    <location>
        <begin position="188"/>
        <end position="225"/>
    </location>
</feature>
<dbReference type="PROSITE" id="PS50088">
    <property type="entry name" value="ANK_REPEAT"/>
    <property type="match status" value="4"/>
</dbReference>
<evidence type="ECO:0000313" key="9">
    <source>
        <dbReference type="EMBL" id="CAD6273254.1"/>
    </source>
</evidence>
<accession>A0A811RRJ5</accession>
<evidence type="ECO:0000259" key="8">
    <source>
        <dbReference type="Pfam" id="PF13962"/>
    </source>
</evidence>
<dbReference type="InterPro" id="IPR036770">
    <property type="entry name" value="Ankyrin_rpt-contain_sf"/>
</dbReference>
<organism evidence="9 10">
    <name type="scientific">Miscanthus lutarioriparius</name>
    <dbReference type="NCBI Taxonomy" id="422564"/>
    <lineage>
        <taxon>Eukaryota</taxon>
        <taxon>Viridiplantae</taxon>
        <taxon>Streptophyta</taxon>
        <taxon>Embryophyta</taxon>
        <taxon>Tracheophyta</taxon>
        <taxon>Spermatophyta</taxon>
        <taxon>Magnoliopsida</taxon>
        <taxon>Liliopsida</taxon>
        <taxon>Poales</taxon>
        <taxon>Poaceae</taxon>
        <taxon>PACMAD clade</taxon>
        <taxon>Panicoideae</taxon>
        <taxon>Andropogonodae</taxon>
        <taxon>Andropogoneae</taxon>
        <taxon>Saccharinae</taxon>
        <taxon>Miscanthus</taxon>
    </lineage>
</organism>
<keyword evidence="5 7" id="KW-0040">ANK repeat</keyword>
<dbReference type="PANTHER" id="PTHR24186:SF38">
    <property type="entry name" value="ANKYRIN REPEAT FAMILY PROTEIN"/>
    <property type="match status" value="1"/>
</dbReference>
<feature type="repeat" description="ANK" evidence="7">
    <location>
        <begin position="115"/>
        <end position="147"/>
    </location>
</feature>
<dbReference type="Proteomes" id="UP000604825">
    <property type="component" value="Unassembled WGS sequence"/>
</dbReference>
<dbReference type="Pfam" id="PF12796">
    <property type="entry name" value="Ank_2"/>
    <property type="match status" value="2"/>
</dbReference>
<reference evidence="9" key="1">
    <citation type="submission" date="2020-10" db="EMBL/GenBank/DDBJ databases">
        <authorList>
            <person name="Han B."/>
            <person name="Lu T."/>
            <person name="Zhao Q."/>
            <person name="Huang X."/>
            <person name="Zhao Y."/>
        </authorList>
    </citation>
    <scope>NUCLEOTIDE SEQUENCE</scope>
</reference>
<feature type="domain" description="PGG" evidence="8">
    <location>
        <begin position="315"/>
        <end position="409"/>
    </location>
</feature>
<protein>
    <recommendedName>
        <fullName evidence="8">PGG domain-containing protein</fullName>
    </recommendedName>
</protein>
<comment type="caution">
    <text evidence="9">The sequence shown here is derived from an EMBL/GenBank/DDBJ whole genome shotgun (WGS) entry which is preliminary data.</text>
</comment>
<evidence type="ECO:0000256" key="1">
    <source>
        <dbReference type="ARBA" id="ARBA00004141"/>
    </source>
</evidence>
<feature type="repeat" description="ANK" evidence="7">
    <location>
        <begin position="41"/>
        <end position="73"/>
    </location>
</feature>
<feature type="repeat" description="ANK" evidence="7">
    <location>
        <begin position="149"/>
        <end position="181"/>
    </location>
</feature>
<name>A0A811RRJ5_9POAL</name>
<keyword evidence="3" id="KW-0677">Repeat</keyword>
<dbReference type="PROSITE" id="PS50297">
    <property type="entry name" value="ANK_REP_REGION"/>
    <property type="match status" value="1"/>
</dbReference>
<keyword evidence="2" id="KW-0812">Transmembrane</keyword>
<keyword evidence="4" id="KW-1133">Transmembrane helix</keyword>
<keyword evidence="10" id="KW-1185">Reference proteome</keyword>
<evidence type="ECO:0000256" key="7">
    <source>
        <dbReference type="PROSITE-ProRule" id="PRU00023"/>
    </source>
</evidence>
<dbReference type="Pfam" id="PF13962">
    <property type="entry name" value="PGG"/>
    <property type="match status" value="1"/>
</dbReference>
<dbReference type="AlphaFoldDB" id="A0A811RRJ5"/>
<evidence type="ECO:0000256" key="4">
    <source>
        <dbReference type="ARBA" id="ARBA00022989"/>
    </source>
</evidence>
<dbReference type="InterPro" id="IPR026961">
    <property type="entry name" value="PGG_dom"/>
</dbReference>
<dbReference type="Gene3D" id="1.25.40.20">
    <property type="entry name" value="Ankyrin repeat-containing domain"/>
    <property type="match status" value="2"/>
</dbReference>
<proteinExistence type="predicted"/>
<sequence length="422" mass="45666">MDPQLLKAVSNGDADLLAQILSTTTIAEESRCACLEGVTAEGSSALHIAARHGYLKLVEMICDQDISLIKARNNLLDTPLICAARAGHVDVVDCLIQLASTQRDTEYVLRAWNSSGATAVHEAVRNGHASVLGKLVSGDARLSAAVDGQGVSPLYMAVVSNQADMVDILIRESREGSVKSPASYAGPDGQAALHAAVFAGNAASGKTRVVKLLLVNSLHAYIPDDDGLYPVHYAAIAGNSEIIREIMEICPSCDELVDKKHRSILHCAIEFNRAKFMNMYMELSLLLCEAYSIPSRVARSLSYNHCLEDDKESSRYSDMSQSMLCLSVFIAAGSFAAAFTPPGNYIIKDENAAMGLFDDESPFLSYVDANSVSFCLSAIATCQLMHASLATTPIRQRRYYLQLSAVMLALDPQKSRRECLLF</sequence>
<evidence type="ECO:0000256" key="2">
    <source>
        <dbReference type="ARBA" id="ARBA00022692"/>
    </source>
</evidence>
<dbReference type="GO" id="GO:0005886">
    <property type="term" value="C:plasma membrane"/>
    <property type="evidence" value="ECO:0007669"/>
    <property type="project" value="TreeGrafter"/>
</dbReference>
<dbReference type="SMART" id="SM00248">
    <property type="entry name" value="ANK"/>
    <property type="match status" value="7"/>
</dbReference>
<keyword evidence="6" id="KW-0472">Membrane</keyword>
<comment type="subcellular location">
    <subcellularLocation>
        <location evidence="1">Membrane</location>
        <topology evidence="1">Multi-pass membrane protein</topology>
    </subcellularLocation>
</comment>
<dbReference type="OrthoDB" id="1916412at2759"/>
<evidence type="ECO:0000256" key="6">
    <source>
        <dbReference type="ARBA" id="ARBA00023136"/>
    </source>
</evidence>
<evidence type="ECO:0000256" key="5">
    <source>
        <dbReference type="ARBA" id="ARBA00023043"/>
    </source>
</evidence>
<dbReference type="PANTHER" id="PTHR24186">
    <property type="entry name" value="PROTEIN PHOSPHATASE 1 REGULATORY SUBUNIT"/>
    <property type="match status" value="1"/>
</dbReference>